<evidence type="ECO:0000313" key="2">
    <source>
        <dbReference type="EMBL" id="PTB52915.1"/>
    </source>
</evidence>
<dbReference type="RefSeq" id="XP_024772592.1">
    <property type="nucleotide sequence ID" value="XM_024916167.1"/>
</dbReference>
<dbReference type="Proteomes" id="UP000241690">
    <property type="component" value="Unassembled WGS sequence"/>
</dbReference>
<reference evidence="2 3" key="1">
    <citation type="submission" date="2016-07" db="EMBL/GenBank/DDBJ databases">
        <title>Multiple horizontal gene transfer events from other fungi enriched the ability of initially mycotrophic Trichoderma (Ascomycota) to feed on dead plant biomass.</title>
        <authorList>
            <consortium name="DOE Joint Genome Institute"/>
            <person name="Aerts A."/>
            <person name="Atanasova L."/>
            <person name="Chenthamara K."/>
            <person name="Zhang J."/>
            <person name="Grujic M."/>
            <person name="Henrissat B."/>
            <person name="Kuo A."/>
            <person name="Salamov A."/>
            <person name="Lipzen A."/>
            <person name="Labutti K."/>
            <person name="Barry K."/>
            <person name="Miao Y."/>
            <person name="Rahimi M.J."/>
            <person name="Shen Q."/>
            <person name="Grigoriev I.V."/>
            <person name="Kubicek C.P."/>
            <person name="Druzhinina I.S."/>
        </authorList>
    </citation>
    <scope>NUCLEOTIDE SEQUENCE [LARGE SCALE GENOMIC DNA]</scope>
    <source>
        <strain evidence="2 3">CBS 226.95</strain>
    </source>
</reference>
<evidence type="ECO:0008006" key="4">
    <source>
        <dbReference type="Google" id="ProtNLM"/>
    </source>
</evidence>
<feature type="chain" id="PRO_5015722567" description="Prion-inhibition and propagation HeLo domain-containing protein" evidence="1">
    <location>
        <begin position="22"/>
        <end position="194"/>
    </location>
</feature>
<dbReference type="AlphaFoldDB" id="A0A2T4A760"/>
<proteinExistence type="predicted"/>
<accession>A0A2T4A760</accession>
<evidence type="ECO:0000256" key="1">
    <source>
        <dbReference type="SAM" id="SignalP"/>
    </source>
</evidence>
<name>A0A2T4A760_TRIHA</name>
<dbReference type="GeneID" id="36624736"/>
<keyword evidence="1" id="KW-0732">Signal</keyword>
<sequence length="194" mass="21433">MEKAKTLLWALALWLFAKVEFASVQVQYWRELAALGKLLGNAGEIGQKATRSEGRKVEPWVHAAVEGGSHLDRACDHSPSKGGQSSFIPNRKHHHLLICIEPNRSSARFRCNATPAASNEKCREDSDDQGGQSLDLTLPKIETELRTDTNALLSVYTAQAQQALLLRELLQTVWALQQAVDSGDLAWHSANVRP</sequence>
<gene>
    <name evidence="2" type="ORF">M431DRAFT_484012</name>
</gene>
<dbReference type="EMBL" id="KZ679683">
    <property type="protein sequence ID" value="PTB52915.1"/>
    <property type="molecule type" value="Genomic_DNA"/>
</dbReference>
<keyword evidence="3" id="KW-1185">Reference proteome</keyword>
<evidence type="ECO:0000313" key="3">
    <source>
        <dbReference type="Proteomes" id="UP000241690"/>
    </source>
</evidence>
<organism evidence="2 3">
    <name type="scientific">Trichoderma harzianum CBS 226.95</name>
    <dbReference type="NCBI Taxonomy" id="983964"/>
    <lineage>
        <taxon>Eukaryota</taxon>
        <taxon>Fungi</taxon>
        <taxon>Dikarya</taxon>
        <taxon>Ascomycota</taxon>
        <taxon>Pezizomycotina</taxon>
        <taxon>Sordariomycetes</taxon>
        <taxon>Hypocreomycetidae</taxon>
        <taxon>Hypocreales</taxon>
        <taxon>Hypocreaceae</taxon>
        <taxon>Trichoderma</taxon>
    </lineage>
</organism>
<protein>
    <recommendedName>
        <fullName evidence="4">Prion-inhibition and propagation HeLo domain-containing protein</fullName>
    </recommendedName>
</protein>
<feature type="signal peptide" evidence="1">
    <location>
        <begin position="1"/>
        <end position="21"/>
    </location>
</feature>